<dbReference type="EMBL" id="FQZO01000003">
    <property type="protein sequence ID" value="SHJ12698.1"/>
    <property type="molecule type" value="Genomic_DNA"/>
</dbReference>
<evidence type="ECO:0000313" key="2">
    <source>
        <dbReference type="Proteomes" id="UP000184080"/>
    </source>
</evidence>
<dbReference type="SUPFAM" id="SSF53649">
    <property type="entry name" value="Alkaline phosphatase-like"/>
    <property type="match status" value="1"/>
</dbReference>
<dbReference type="Pfam" id="PF01663">
    <property type="entry name" value="Phosphodiest"/>
    <property type="match status" value="1"/>
</dbReference>
<sequence>MNKEYFIYMNLDGFGRYYYDIANESMNGTPNLNNLIEQGVFFDNLYTGIPSITFPMQSSILSGAYSEVTDNCCQYYDKKHGRLVKCNHSNKGETLGEVLNSLNKPFISIQQFVLNERGCNFDDDKFVYFQPGGNYKVRFKLLKDIINGKKVSSKNKEYIFKDMPEYIFFYADDLDALGHNPPYTSYAPLRVKAITEDARVSSVIGRLKEIDEEIGKVINLLKEKNIYDNTTILITSDHGMIPYKGKSSILKLIKALENIGFENIKVVQDNNKKIWNKDKHKLIEIKENNKYKEKSLTMNEHTSLDMYNFENKYNSQDTAIRETEVIIASTGIQCQLYFIGNINLKEIKNKLSKEEYIEKCLTKEELKERGVSEKFADILVSPKPFMHFNLDLNTNFILNASHDSLNEKCQKVFGVIKGSKIKRGLIYREKSYNIDLIPTACTVLNIPLMRGSKGKVIDDIIL</sequence>
<dbReference type="PANTHER" id="PTHR10151">
    <property type="entry name" value="ECTONUCLEOTIDE PYROPHOSPHATASE/PHOSPHODIESTERASE"/>
    <property type="match status" value="1"/>
</dbReference>
<organism evidence="1 2">
    <name type="scientific">Clostridium amylolyticum</name>
    <dbReference type="NCBI Taxonomy" id="1121298"/>
    <lineage>
        <taxon>Bacteria</taxon>
        <taxon>Bacillati</taxon>
        <taxon>Bacillota</taxon>
        <taxon>Clostridia</taxon>
        <taxon>Eubacteriales</taxon>
        <taxon>Clostridiaceae</taxon>
        <taxon>Clostridium</taxon>
    </lineage>
</organism>
<dbReference type="RefSeq" id="WP_073006477.1">
    <property type="nucleotide sequence ID" value="NZ_FQZO01000003.1"/>
</dbReference>
<dbReference type="AlphaFoldDB" id="A0A1M6GRZ8"/>
<dbReference type="InterPro" id="IPR002591">
    <property type="entry name" value="Phosphodiest/P_Trfase"/>
</dbReference>
<reference evidence="1 2" key="1">
    <citation type="submission" date="2016-11" db="EMBL/GenBank/DDBJ databases">
        <authorList>
            <person name="Jaros S."/>
            <person name="Januszkiewicz K."/>
            <person name="Wedrychowicz H."/>
        </authorList>
    </citation>
    <scope>NUCLEOTIDE SEQUENCE [LARGE SCALE GENOMIC DNA]</scope>
    <source>
        <strain evidence="1 2">DSM 21864</strain>
    </source>
</reference>
<dbReference type="Proteomes" id="UP000184080">
    <property type="component" value="Unassembled WGS sequence"/>
</dbReference>
<dbReference type="Gene3D" id="3.40.720.10">
    <property type="entry name" value="Alkaline Phosphatase, subunit A"/>
    <property type="match status" value="1"/>
</dbReference>
<dbReference type="OrthoDB" id="9779418at2"/>
<name>A0A1M6GRZ8_9CLOT</name>
<dbReference type="PANTHER" id="PTHR10151:SF120">
    <property type="entry name" value="BIS(5'-ADENOSYL)-TRIPHOSPHATASE"/>
    <property type="match status" value="1"/>
</dbReference>
<accession>A0A1M6GRZ8</accession>
<protein>
    <submittedName>
        <fullName evidence="1">Type I phosphodiesterase / nucleotide pyrophosphatase</fullName>
    </submittedName>
</protein>
<dbReference type="STRING" id="1121298.SAMN05444401_2220"/>
<keyword evidence="2" id="KW-1185">Reference proteome</keyword>
<proteinExistence type="predicted"/>
<dbReference type="InterPro" id="IPR017850">
    <property type="entry name" value="Alkaline_phosphatase_core_sf"/>
</dbReference>
<dbReference type="GO" id="GO:0016787">
    <property type="term" value="F:hydrolase activity"/>
    <property type="evidence" value="ECO:0007669"/>
    <property type="project" value="UniProtKB-ARBA"/>
</dbReference>
<gene>
    <name evidence="1" type="ORF">SAMN05444401_2220</name>
</gene>
<evidence type="ECO:0000313" key="1">
    <source>
        <dbReference type="EMBL" id="SHJ12698.1"/>
    </source>
</evidence>